<dbReference type="HOGENOM" id="CLU_055769_0_0_9"/>
<accession>F5RJU7</accession>
<dbReference type="Pfam" id="PF01418">
    <property type="entry name" value="HTH_6"/>
    <property type="match status" value="1"/>
</dbReference>
<dbReference type="Proteomes" id="UP000004067">
    <property type="component" value="Unassembled WGS sequence"/>
</dbReference>
<evidence type="ECO:0000256" key="3">
    <source>
        <dbReference type="ARBA" id="ARBA00023163"/>
    </source>
</evidence>
<dbReference type="InterPro" id="IPR035472">
    <property type="entry name" value="RpiR-like_SIS"/>
</dbReference>
<comment type="caution">
    <text evidence="6">The sequence shown here is derived from an EMBL/GenBank/DDBJ whole genome shotgun (WGS) entry which is preliminary data.</text>
</comment>
<feature type="domain" description="SIS" evidence="5">
    <location>
        <begin position="122"/>
        <end position="262"/>
    </location>
</feature>
<dbReference type="GO" id="GO:0097367">
    <property type="term" value="F:carbohydrate derivative binding"/>
    <property type="evidence" value="ECO:0007669"/>
    <property type="project" value="InterPro"/>
</dbReference>
<keyword evidence="1" id="KW-0805">Transcription regulation</keyword>
<evidence type="ECO:0000313" key="6">
    <source>
        <dbReference type="EMBL" id="EGK61437.1"/>
    </source>
</evidence>
<dbReference type="CDD" id="cd05013">
    <property type="entry name" value="SIS_RpiR"/>
    <property type="match status" value="1"/>
</dbReference>
<dbReference type="AlphaFoldDB" id="F5RJU7"/>
<organism evidence="6 7">
    <name type="scientific">Centipeda periodontii DSM 2778</name>
    <dbReference type="NCBI Taxonomy" id="888060"/>
    <lineage>
        <taxon>Bacteria</taxon>
        <taxon>Bacillati</taxon>
        <taxon>Bacillota</taxon>
        <taxon>Negativicutes</taxon>
        <taxon>Selenomonadales</taxon>
        <taxon>Selenomonadaceae</taxon>
        <taxon>Centipeda</taxon>
    </lineage>
</organism>
<dbReference type="Pfam" id="PF01380">
    <property type="entry name" value="SIS"/>
    <property type="match status" value="1"/>
</dbReference>
<reference evidence="6 7" key="1">
    <citation type="submission" date="2011-04" db="EMBL/GenBank/DDBJ databases">
        <authorList>
            <person name="Muzny D."/>
            <person name="Qin X."/>
            <person name="Deng J."/>
            <person name="Jiang H."/>
            <person name="Liu Y."/>
            <person name="Qu J."/>
            <person name="Song X.-Z."/>
            <person name="Zhang L."/>
            <person name="Thornton R."/>
            <person name="Coyle M."/>
            <person name="Francisco L."/>
            <person name="Jackson L."/>
            <person name="Javaid M."/>
            <person name="Korchina V."/>
            <person name="Kovar C."/>
            <person name="Mata R."/>
            <person name="Mathew T."/>
            <person name="Ngo R."/>
            <person name="Nguyen L."/>
            <person name="Nguyen N."/>
            <person name="Okwuonu G."/>
            <person name="Ongeri F."/>
            <person name="Pham C."/>
            <person name="Simmons D."/>
            <person name="Wilczek-Boney K."/>
            <person name="Hale W."/>
            <person name="Jakkamsetti A."/>
            <person name="Pham P."/>
            <person name="Ruth R."/>
            <person name="San Lucas F."/>
            <person name="Warren J."/>
            <person name="Zhang J."/>
            <person name="Zhao Z."/>
            <person name="Zhou C."/>
            <person name="Zhu D."/>
            <person name="Lee S."/>
            <person name="Bess C."/>
            <person name="Blankenburg K."/>
            <person name="Forbes L."/>
            <person name="Fu Q."/>
            <person name="Gubbala S."/>
            <person name="Hirani K."/>
            <person name="Jayaseelan J.C."/>
            <person name="Lara F."/>
            <person name="Munidasa M."/>
            <person name="Palculict T."/>
            <person name="Patil S."/>
            <person name="Pu L.-L."/>
            <person name="Saada N."/>
            <person name="Tang L."/>
            <person name="Weissenberger G."/>
            <person name="Zhu Y."/>
            <person name="Hemphill L."/>
            <person name="Shang Y."/>
            <person name="Youmans B."/>
            <person name="Ayvaz T."/>
            <person name="Ross M."/>
            <person name="Santibanez J."/>
            <person name="Aqrawi P."/>
            <person name="Gross S."/>
            <person name="Joshi V."/>
            <person name="Fowler G."/>
            <person name="Nazareth L."/>
            <person name="Reid J."/>
            <person name="Worley K."/>
            <person name="Petrosino J."/>
            <person name="Highlander S."/>
            <person name="Gibbs R."/>
        </authorList>
    </citation>
    <scope>NUCLEOTIDE SEQUENCE [LARGE SCALE GENOMIC DNA]</scope>
    <source>
        <strain evidence="6 7">DSM 2778</strain>
    </source>
</reference>
<name>F5RJU7_9FIRM</name>
<dbReference type="SUPFAM" id="SSF46689">
    <property type="entry name" value="Homeodomain-like"/>
    <property type="match status" value="1"/>
</dbReference>
<evidence type="ECO:0000256" key="2">
    <source>
        <dbReference type="ARBA" id="ARBA00023125"/>
    </source>
</evidence>
<protein>
    <submittedName>
        <fullName evidence="6">RpiR family transcriptional regulator</fullName>
    </submittedName>
</protein>
<dbReference type="InterPro" id="IPR000281">
    <property type="entry name" value="HTH_RpiR"/>
</dbReference>
<dbReference type="GO" id="GO:1901135">
    <property type="term" value="P:carbohydrate derivative metabolic process"/>
    <property type="evidence" value="ECO:0007669"/>
    <property type="project" value="InterPro"/>
</dbReference>
<dbReference type="RefSeq" id="WP_006305359.1">
    <property type="nucleotide sequence ID" value="NZ_GL892076.1"/>
</dbReference>
<evidence type="ECO:0000256" key="1">
    <source>
        <dbReference type="ARBA" id="ARBA00023015"/>
    </source>
</evidence>
<dbReference type="InterPro" id="IPR047640">
    <property type="entry name" value="RpiR-like"/>
</dbReference>
<evidence type="ECO:0000259" key="4">
    <source>
        <dbReference type="PROSITE" id="PS51071"/>
    </source>
</evidence>
<dbReference type="InterPro" id="IPR036388">
    <property type="entry name" value="WH-like_DNA-bd_sf"/>
</dbReference>
<dbReference type="OrthoDB" id="3684496at2"/>
<dbReference type="GO" id="GO:0003700">
    <property type="term" value="F:DNA-binding transcription factor activity"/>
    <property type="evidence" value="ECO:0007669"/>
    <property type="project" value="InterPro"/>
</dbReference>
<keyword evidence="3" id="KW-0804">Transcription</keyword>
<sequence>MKILSRLDDPPFRVSKGDRKIIDCIRTHLTDIPRMTISEIALASGTAEATCTRFVRKMGFASLADFKAALAEEGAGLGRYMDRGNIRNNETARETARKLLSANMIALEKTQDIIRDEVIDACADLLIAAQRIVFIGLGYSGIIALDSYFKFMRIGMNCVAPRDNHTMRMIAVLLEPNDVVFAISHSGETAEILETVAIARVRGIKVISLTEDHTSSLRAASDVSLTYIAEETPLETGSIASKTAQFFLVDLVYTEVLKILPPSAMEKKIRTTEAVRNAKRS</sequence>
<dbReference type="PROSITE" id="PS51464">
    <property type="entry name" value="SIS"/>
    <property type="match status" value="1"/>
</dbReference>
<dbReference type="STRING" id="888060.HMPREF9081_0518"/>
<dbReference type="SUPFAM" id="SSF53697">
    <property type="entry name" value="SIS domain"/>
    <property type="match status" value="1"/>
</dbReference>
<dbReference type="InterPro" id="IPR009057">
    <property type="entry name" value="Homeodomain-like_sf"/>
</dbReference>
<dbReference type="Gene3D" id="1.10.10.10">
    <property type="entry name" value="Winged helix-like DNA-binding domain superfamily/Winged helix DNA-binding domain"/>
    <property type="match status" value="1"/>
</dbReference>
<dbReference type="GO" id="GO:0003677">
    <property type="term" value="F:DNA binding"/>
    <property type="evidence" value="ECO:0007669"/>
    <property type="project" value="UniProtKB-KW"/>
</dbReference>
<dbReference type="InterPro" id="IPR001347">
    <property type="entry name" value="SIS_dom"/>
</dbReference>
<keyword evidence="2" id="KW-0238">DNA-binding</keyword>
<dbReference type="InterPro" id="IPR046348">
    <property type="entry name" value="SIS_dom_sf"/>
</dbReference>
<proteinExistence type="predicted"/>
<dbReference type="PANTHER" id="PTHR30514">
    <property type="entry name" value="GLUCOKINASE"/>
    <property type="match status" value="1"/>
</dbReference>
<evidence type="ECO:0000313" key="7">
    <source>
        <dbReference type="Proteomes" id="UP000004067"/>
    </source>
</evidence>
<gene>
    <name evidence="6" type="ORF">HMPREF9081_0518</name>
</gene>
<dbReference type="eggNOG" id="COG1737">
    <property type="taxonomic scope" value="Bacteria"/>
</dbReference>
<dbReference type="PROSITE" id="PS51071">
    <property type="entry name" value="HTH_RPIR"/>
    <property type="match status" value="1"/>
</dbReference>
<dbReference type="Gene3D" id="3.40.50.10490">
    <property type="entry name" value="Glucose-6-phosphate isomerase like protein, domain 1"/>
    <property type="match status" value="1"/>
</dbReference>
<dbReference type="PANTHER" id="PTHR30514:SF1">
    <property type="entry name" value="HTH-TYPE TRANSCRIPTIONAL REGULATOR HEXR-RELATED"/>
    <property type="match status" value="1"/>
</dbReference>
<dbReference type="EMBL" id="AFHQ01000017">
    <property type="protein sequence ID" value="EGK61437.1"/>
    <property type="molecule type" value="Genomic_DNA"/>
</dbReference>
<feature type="domain" description="HTH rpiR-type" evidence="4">
    <location>
        <begin position="1"/>
        <end position="77"/>
    </location>
</feature>
<keyword evidence="7" id="KW-1185">Reference proteome</keyword>
<evidence type="ECO:0000259" key="5">
    <source>
        <dbReference type="PROSITE" id="PS51464"/>
    </source>
</evidence>